<keyword evidence="5 7" id="KW-0547">Nucleotide-binding</keyword>
<comment type="cofactor">
    <cofactor evidence="7">
        <name>a divalent metal cation</name>
        <dbReference type="ChEBI" id="CHEBI:60240"/>
    </cofactor>
    <text evidence="7">Binds 1 divalent metal cation per subunit.</text>
</comment>
<feature type="domain" description="Survival protein SurE-like phosphatase/nucleotidase" evidence="8">
    <location>
        <begin position="37"/>
        <end position="217"/>
    </location>
</feature>
<name>A0A2S6N695_RHOGL</name>
<dbReference type="GO" id="GO:0008253">
    <property type="term" value="F:5'-nucleotidase activity"/>
    <property type="evidence" value="ECO:0007669"/>
    <property type="project" value="UniProtKB-UniRule"/>
</dbReference>
<gene>
    <name evidence="7" type="primary">surE</name>
    <name evidence="9" type="ORF">CCS01_19725</name>
</gene>
<keyword evidence="10" id="KW-1185">Reference proteome</keyword>
<keyword evidence="3 7" id="KW-0963">Cytoplasm</keyword>
<keyword evidence="6 7" id="KW-0378">Hydrolase</keyword>
<dbReference type="SUPFAM" id="SSF64167">
    <property type="entry name" value="SurE-like"/>
    <property type="match status" value="1"/>
</dbReference>
<feature type="binding site" evidence="7">
    <location>
        <position position="74"/>
    </location>
    <ligand>
        <name>a divalent metal cation</name>
        <dbReference type="ChEBI" id="CHEBI:60240"/>
    </ligand>
</feature>
<evidence type="ECO:0000259" key="8">
    <source>
        <dbReference type="Pfam" id="PF01975"/>
    </source>
</evidence>
<dbReference type="NCBIfam" id="TIGR00087">
    <property type="entry name" value="surE"/>
    <property type="match status" value="1"/>
</dbReference>
<evidence type="ECO:0000313" key="9">
    <source>
        <dbReference type="EMBL" id="PPQ30131.1"/>
    </source>
</evidence>
<evidence type="ECO:0000256" key="3">
    <source>
        <dbReference type="ARBA" id="ARBA00022490"/>
    </source>
</evidence>
<dbReference type="PANTHER" id="PTHR30457:SF12">
    <property type="entry name" value="5'_3'-NUCLEOTIDASE SURE"/>
    <property type="match status" value="1"/>
</dbReference>
<dbReference type="HAMAP" id="MF_00060">
    <property type="entry name" value="SurE"/>
    <property type="match status" value="1"/>
</dbReference>
<feature type="binding site" evidence="7">
    <location>
        <position position="42"/>
    </location>
    <ligand>
        <name>a divalent metal cation</name>
        <dbReference type="ChEBI" id="CHEBI:60240"/>
    </ligand>
</feature>
<dbReference type="GO" id="GO:0005737">
    <property type="term" value="C:cytoplasm"/>
    <property type="evidence" value="ECO:0007669"/>
    <property type="project" value="UniProtKB-SubCell"/>
</dbReference>
<comment type="similarity">
    <text evidence="2 7">Belongs to the SurE nucleotidase family.</text>
</comment>
<dbReference type="InterPro" id="IPR002828">
    <property type="entry name" value="SurE-like_Pase/nucleotidase"/>
</dbReference>
<comment type="catalytic activity">
    <reaction evidence="1 7">
        <text>a ribonucleoside 5'-phosphate + H2O = a ribonucleoside + phosphate</text>
        <dbReference type="Rhea" id="RHEA:12484"/>
        <dbReference type="ChEBI" id="CHEBI:15377"/>
        <dbReference type="ChEBI" id="CHEBI:18254"/>
        <dbReference type="ChEBI" id="CHEBI:43474"/>
        <dbReference type="ChEBI" id="CHEBI:58043"/>
        <dbReference type="EC" id="3.1.3.5"/>
    </reaction>
</comment>
<dbReference type="GO" id="GO:0046872">
    <property type="term" value="F:metal ion binding"/>
    <property type="evidence" value="ECO:0007669"/>
    <property type="project" value="UniProtKB-UniRule"/>
</dbReference>
<dbReference type="PANTHER" id="PTHR30457">
    <property type="entry name" value="5'-NUCLEOTIDASE SURE"/>
    <property type="match status" value="1"/>
</dbReference>
<evidence type="ECO:0000256" key="7">
    <source>
        <dbReference type="HAMAP-Rule" id="MF_00060"/>
    </source>
</evidence>
<dbReference type="GO" id="GO:0000166">
    <property type="term" value="F:nucleotide binding"/>
    <property type="evidence" value="ECO:0007669"/>
    <property type="project" value="UniProtKB-KW"/>
</dbReference>
<dbReference type="NCBIfam" id="NF001490">
    <property type="entry name" value="PRK00346.1-4"/>
    <property type="match status" value="1"/>
</dbReference>
<dbReference type="EMBL" id="NHRY01000216">
    <property type="protein sequence ID" value="PPQ30131.1"/>
    <property type="molecule type" value="Genomic_DNA"/>
</dbReference>
<comment type="caution">
    <text evidence="9">The sequence shown here is derived from an EMBL/GenBank/DDBJ whole genome shotgun (WGS) entry which is preliminary data.</text>
</comment>
<dbReference type="InterPro" id="IPR030048">
    <property type="entry name" value="SurE"/>
</dbReference>
<dbReference type="OrthoDB" id="9780815at2"/>
<feature type="binding site" evidence="7">
    <location>
        <position position="127"/>
    </location>
    <ligand>
        <name>a divalent metal cation</name>
        <dbReference type="ChEBI" id="CHEBI:60240"/>
    </ligand>
</feature>
<evidence type="ECO:0000256" key="6">
    <source>
        <dbReference type="ARBA" id="ARBA00022801"/>
    </source>
</evidence>
<dbReference type="Pfam" id="PF01975">
    <property type="entry name" value="SurE"/>
    <property type="match status" value="1"/>
</dbReference>
<accession>A0A2S6N695</accession>
<dbReference type="InterPro" id="IPR036523">
    <property type="entry name" value="SurE-like_sf"/>
</dbReference>
<dbReference type="GO" id="GO:0008254">
    <property type="term" value="F:3'-nucleotidase activity"/>
    <property type="evidence" value="ECO:0007669"/>
    <property type="project" value="TreeGrafter"/>
</dbReference>
<sequence>MVVPPVSFPRCWPLAARDATGPNRGDHQGVWTVLDRVLLTNDDGIDAPGMKVLEELAAQIAREVWVVAPEHDQSGQSHAISLHHALRISERGERRYGVTGTPGDCAALGLCLVLKDKPPQLVLSGVNRGLNLGMETVFSGTVGGAMTAMMLGVPALALSQAFRDKDAVPWDTARTLGAETIRRLLAIGWSKAAVLNVNFPPIPADQVGPVTLARQGEGLVAGMHVESRIDPRGMEYHWLNFRRGDIRQGPESDYSALRAGKIVVTPLRYDRTDDDAYTDLAAHLPRFGA</sequence>
<evidence type="ECO:0000256" key="4">
    <source>
        <dbReference type="ARBA" id="ARBA00022723"/>
    </source>
</evidence>
<dbReference type="GO" id="GO:0004309">
    <property type="term" value="F:exopolyphosphatase activity"/>
    <property type="evidence" value="ECO:0007669"/>
    <property type="project" value="TreeGrafter"/>
</dbReference>
<proteinExistence type="inferred from homology"/>
<reference evidence="9 10" key="1">
    <citation type="journal article" date="2018" name="Arch. Microbiol.">
        <title>New insights into the metabolic potential of the phototrophic purple bacterium Rhodopila globiformis DSM 161(T) from its draft genome sequence and evidence for a vanadium-dependent nitrogenase.</title>
        <authorList>
            <person name="Imhoff J.F."/>
            <person name="Rahn T."/>
            <person name="Kunzel S."/>
            <person name="Neulinger S.C."/>
        </authorList>
    </citation>
    <scope>NUCLEOTIDE SEQUENCE [LARGE SCALE GENOMIC DNA]</scope>
    <source>
        <strain evidence="9 10">DSM 161</strain>
    </source>
</reference>
<dbReference type="AlphaFoldDB" id="A0A2S6N695"/>
<feature type="binding site" evidence="7">
    <location>
        <position position="43"/>
    </location>
    <ligand>
        <name>a divalent metal cation</name>
        <dbReference type="ChEBI" id="CHEBI:60240"/>
    </ligand>
</feature>
<evidence type="ECO:0000256" key="5">
    <source>
        <dbReference type="ARBA" id="ARBA00022741"/>
    </source>
</evidence>
<evidence type="ECO:0000256" key="2">
    <source>
        <dbReference type="ARBA" id="ARBA00011062"/>
    </source>
</evidence>
<dbReference type="Gene3D" id="3.40.1210.10">
    <property type="entry name" value="Survival protein SurE-like phosphatase/nucleotidase"/>
    <property type="match status" value="1"/>
</dbReference>
<evidence type="ECO:0000313" key="10">
    <source>
        <dbReference type="Proteomes" id="UP000239724"/>
    </source>
</evidence>
<dbReference type="Proteomes" id="UP000239724">
    <property type="component" value="Unassembled WGS sequence"/>
</dbReference>
<evidence type="ECO:0000256" key="1">
    <source>
        <dbReference type="ARBA" id="ARBA00000815"/>
    </source>
</evidence>
<comment type="function">
    <text evidence="7">Nucleotidase that shows phosphatase activity on nucleoside 5'-monophosphates.</text>
</comment>
<organism evidence="9 10">
    <name type="scientific">Rhodopila globiformis</name>
    <name type="common">Rhodopseudomonas globiformis</name>
    <dbReference type="NCBI Taxonomy" id="1071"/>
    <lineage>
        <taxon>Bacteria</taxon>
        <taxon>Pseudomonadati</taxon>
        <taxon>Pseudomonadota</taxon>
        <taxon>Alphaproteobacteria</taxon>
        <taxon>Acetobacterales</taxon>
        <taxon>Acetobacteraceae</taxon>
        <taxon>Rhodopila</taxon>
    </lineage>
</organism>
<comment type="subcellular location">
    <subcellularLocation>
        <location evidence="7">Cytoplasm</location>
    </subcellularLocation>
</comment>
<protein>
    <recommendedName>
        <fullName evidence="7">5'-nucleotidase SurE</fullName>
        <ecNumber evidence="7">3.1.3.5</ecNumber>
    </recommendedName>
    <alternativeName>
        <fullName evidence="7">Nucleoside 5'-monophosphate phosphohydrolase</fullName>
    </alternativeName>
</protein>
<keyword evidence="4 7" id="KW-0479">Metal-binding</keyword>
<dbReference type="EC" id="3.1.3.5" evidence="7"/>